<evidence type="ECO:0000256" key="4">
    <source>
        <dbReference type="SAM" id="Coils"/>
    </source>
</evidence>
<evidence type="ECO:0000256" key="1">
    <source>
        <dbReference type="ARBA" id="ARBA00004196"/>
    </source>
</evidence>
<dbReference type="RefSeq" id="WP_266347629.1">
    <property type="nucleotide sequence ID" value="NZ_JAPKNG010000001.1"/>
</dbReference>
<evidence type="ECO:0000259" key="6">
    <source>
        <dbReference type="Pfam" id="PF25954"/>
    </source>
</evidence>
<gene>
    <name evidence="7" type="ORF">QO014_001114</name>
</gene>
<keyword evidence="5" id="KW-0472">Membrane</keyword>
<comment type="subcellular location">
    <subcellularLocation>
        <location evidence="1">Cell envelope</location>
    </subcellularLocation>
</comment>
<feature type="transmembrane region" description="Helical" evidence="5">
    <location>
        <begin position="39"/>
        <end position="58"/>
    </location>
</feature>
<accession>A0ABU0H370</accession>
<evidence type="ECO:0000313" key="8">
    <source>
        <dbReference type="Proteomes" id="UP001241603"/>
    </source>
</evidence>
<dbReference type="InterPro" id="IPR050465">
    <property type="entry name" value="UPF0194_transport"/>
</dbReference>
<dbReference type="Gene3D" id="2.40.30.170">
    <property type="match status" value="1"/>
</dbReference>
<dbReference type="InterPro" id="IPR006143">
    <property type="entry name" value="RND_pump_MFP"/>
</dbReference>
<keyword evidence="5" id="KW-0812">Transmembrane</keyword>
<comment type="caution">
    <text evidence="7">The sequence shown here is derived from an EMBL/GenBank/DDBJ whole genome shotgun (WGS) entry which is preliminary data.</text>
</comment>
<dbReference type="InterPro" id="IPR058792">
    <property type="entry name" value="Beta-barrel_RND_2"/>
</dbReference>
<dbReference type="PANTHER" id="PTHR32347">
    <property type="entry name" value="EFFLUX SYSTEM COMPONENT YKNX-RELATED"/>
    <property type="match status" value="1"/>
</dbReference>
<dbReference type="Pfam" id="PF25954">
    <property type="entry name" value="Beta-barrel_RND_2"/>
    <property type="match status" value="1"/>
</dbReference>
<dbReference type="Gene3D" id="1.10.287.470">
    <property type="entry name" value="Helix hairpin bin"/>
    <property type="match status" value="1"/>
</dbReference>
<name>A0ABU0H370_9HYPH</name>
<evidence type="ECO:0000313" key="7">
    <source>
        <dbReference type="EMBL" id="MDQ0436744.1"/>
    </source>
</evidence>
<protein>
    <submittedName>
        <fullName evidence="7">HlyD family secretion protein</fullName>
    </submittedName>
</protein>
<dbReference type="SUPFAM" id="SSF111369">
    <property type="entry name" value="HlyD-like secretion proteins"/>
    <property type="match status" value="1"/>
</dbReference>
<dbReference type="PANTHER" id="PTHR32347:SF14">
    <property type="entry name" value="EFFLUX SYSTEM COMPONENT YKNX-RELATED"/>
    <property type="match status" value="1"/>
</dbReference>
<evidence type="ECO:0000256" key="3">
    <source>
        <dbReference type="ARBA" id="ARBA00023054"/>
    </source>
</evidence>
<sequence length="430" mass="44869">MSRVTDEMPNGGASQTAQKLQAILGDVATTKRSRRGGKALWIALAAVVLAGLVGWWFYASSTSGGYNYTTEKVTRGDLTVTVTATGSVQPIEQVDVSSELSGRVKTVNVDYNSAVKTGDVLAELVTDSLEVTVQSARAKLASAQANVAKAHAAIAAANSTVESKKVLVGRNVSSSQELLDAQAAYDSAVAAEQAANADVLAAQADLQLAETNLSKAKILSPIDGIVLTRDVDPGSTVAASLSAPVLFKIAGDLRQMELQVDVDEADVGQVAIGQKASFTVDAYPEQTFPAAIKDIRFVSETTDNVVTYKALLSVDNAKLLLRPGMTATADITVEQVKSALLIPNAALRYSPPVEAKASTGLFSLFRPPNSGAGTTPEPKGRARTVWVMRNKVPTPISVEIGSTDGQHTALVSGDLAEGDELIVDATARSS</sequence>
<proteinExistence type="inferred from homology"/>
<dbReference type="NCBIfam" id="TIGR01730">
    <property type="entry name" value="RND_mfp"/>
    <property type="match status" value="1"/>
</dbReference>
<organism evidence="7 8">
    <name type="scientific">Kaistia dalseonensis</name>
    <dbReference type="NCBI Taxonomy" id="410840"/>
    <lineage>
        <taxon>Bacteria</taxon>
        <taxon>Pseudomonadati</taxon>
        <taxon>Pseudomonadota</taxon>
        <taxon>Alphaproteobacteria</taxon>
        <taxon>Hyphomicrobiales</taxon>
        <taxon>Kaistiaceae</taxon>
        <taxon>Kaistia</taxon>
    </lineage>
</organism>
<dbReference type="Gene3D" id="2.40.50.100">
    <property type="match status" value="1"/>
</dbReference>
<keyword evidence="3 4" id="KW-0175">Coiled coil</keyword>
<keyword evidence="5" id="KW-1133">Transmembrane helix</keyword>
<dbReference type="Proteomes" id="UP001241603">
    <property type="component" value="Unassembled WGS sequence"/>
</dbReference>
<feature type="coiled-coil region" evidence="4">
    <location>
        <begin position="126"/>
        <end position="153"/>
    </location>
</feature>
<evidence type="ECO:0000256" key="2">
    <source>
        <dbReference type="ARBA" id="ARBA00009477"/>
    </source>
</evidence>
<feature type="domain" description="CusB-like beta-barrel" evidence="6">
    <location>
        <begin position="258"/>
        <end position="332"/>
    </location>
</feature>
<keyword evidence="8" id="KW-1185">Reference proteome</keyword>
<evidence type="ECO:0000256" key="5">
    <source>
        <dbReference type="SAM" id="Phobius"/>
    </source>
</evidence>
<dbReference type="EMBL" id="JAUSVO010000001">
    <property type="protein sequence ID" value="MDQ0436744.1"/>
    <property type="molecule type" value="Genomic_DNA"/>
</dbReference>
<comment type="similarity">
    <text evidence="2">Belongs to the membrane fusion protein (MFP) (TC 8.A.1) family.</text>
</comment>
<reference evidence="7 8" key="1">
    <citation type="submission" date="2023-07" db="EMBL/GenBank/DDBJ databases">
        <title>Genomic Encyclopedia of Type Strains, Phase IV (KMG-IV): sequencing the most valuable type-strain genomes for metagenomic binning, comparative biology and taxonomic classification.</title>
        <authorList>
            <person name="Goeker M."/>
        </authorList>
    </citation>
    <scope>NUCLEOTIDE SEQUENCE [LARGE SCALE GENOMIC DNA]</scope>
    <source>
        <strain evidence="7 8">B6-8</strain>
    </source>
</reference>